<evidence type="ECO:0000256" key="1">
    <source>
        <dbReference type="ARBA" id="ARBA00004141"/>
    </source>
</evidence>
<organism evidence="14 15">
    <name type="scientific">Acyrthosiphon pisum</name>
    <name type="common">Pea aphid</name>
    <dbReference type="NCBI Taxonomy" id="7029"/>
    <lineage>
        <taxon>Eukaryota</taxon>
        <taxon>Metazoa</taxon>
        <taxon>Ecdysozoa</taxon>
        <taxon>Arthropoda</taxon>
        <taxon>Hexapoda</taxon>
        <taxon>Insecta</taxon>
        <taxon>Pterygota</taxon>
        <taxon>Neoptera</taxon>
        <taxon>Paraneoptera</taxon>
        <taxon>Hemiptera</taxon>
        <taxon>Sternorrhyncha</taxon>
        <taxon>Aphidomorpha</taxon>
        <taxon>Aphidoidea</taxon>
        <taxon>Aphididae</taxon>
        <taxon>Macrosiphini</taxon>
        <taxon>Acyrthosiphon</taxon>
    </lineage>
</organism>
<dbReference type="GO" id="GO:0015280">
    <property type="term" value="F:ligand-gated sodium channel activity"/>
    <property type="evidence" value="ECO:0007669"/>
    <property type="project" value="TreeGrafter"/>
</dbReference>
<keyword evidence="10 12" id="KW-0739">Sodium transport</keyword>
<reference evidence="14" key="2">
    <citation type="submission" date="2022-06" db="UniProtKB">
        <authorList>
            <consortium name="EnsemblMetazoa"/>
        </authorList>
    </citation>
    <scope>IDENTIFICATION</scope>
</reference>
<evidence type="ECO:0000256" key="3">
    <source>
        <dbReference type="ARBA" id="ARBA00022448"/>
    </source>
</evidence>
<feature type="transmembrane region" description="Helical" evidence="13">
    <location>
        <begin position="209"/>
        <end position="232"/>
    </location>
</feature>
<keyword evidence="9 13" id="KW-0472">Membrane</keyword>
<reference evidence="15" key="1">
    <citation type="submission" date="2010-06" db="EMBL/GenBank/DDBJ databases">
        <authorList>
            <person name="Jiang H."/>
            <person name="Abraham K."/>
            <person name="Ali S."/>
            <person name="Alsbrooks S.L."/>
            <person name="Anim B.N."/>
            <person name="Anosike U.S."/>
            <person name="Attaway T."/>
            <person name="Bandaranaike D.P."/>
            <person name="Battles P.K."/>
            <person name="Bell S.N."/>
            <person name="Bell A.V."/>
            <person name="Beltran B."/>
            <person name="Bickham C."/>
            <person name="Bustamante Y."/>
            <person name="Caleb T."/>
            <person name="Canada A."/>
            <person name="Cardenas V."/>
            <person name="Carter K."/>
            <person name="Chacko J."/>
            <person name="Chandrabose M.N."/>
            <person name="Chavez D."/>
            <person name="Chavez A."/>
            <person name="Chen L."/>
            <person name="Chu H.-S."/>
            <person name="Claassen K.J."/>
            <person name="Cockrell R."/>
            <person name="Collins M."/>
            <person name="Cooper J.A."/>
            <person name="Cree A."/>
            <person name="Curry S.M."/>
            <person name="Da Y."/>
            <person name="Dao M.D."/>
            <person name="Das B."/>
            <person name="Davila M.-L."/>
            <person name="Davy-Carroll L."/>
            <person name="Denson S."/>
            <person name="Dinh H."/>
            <person name="Ebong V.E."/>
            <person name="Edwards J.R."/>
            <person name="Egan A."/>
            <person name="El-Daye J."/>
            <person name="Escobedo L."/>
            <person name="Fernandez S."/>
            <person name="Fernando P.R."/>
            <person name="Flagg N."/>
            <person name="Forbes L.D."/>
            <person name="Fowler R.G."/>
            <person name="Fu Q."/>
            <person name="Gabisi R.A."/>
            <person name="Ganer J."/>
            <person name="Garbino Pronczuk A."/>
            <person name="Garcia R.M."/>
            <person name="Garner T."/>
            <person name="Garrett T.E."/>
            <person name="Gonzalez D.A."/>
            <person name="Hamid H."/>
            <person name="Hawkins E.S."/>
            <person name="Hirani K."/>
            <person name="Hogues M.E."/>
            <person name="Hollins B."/>
            <person name="Hsiao C.-H."/>
            <person name="Jabil R."/>
            <person name="James M.L."/>
            <person name="Jhangiani S.N."/>
            <person name="Johnson B."/>
            <person name="Johnson Q."/>
            <person name="Joshi V."/>
            <person name="Kalu J.B."/>
            <person name="Kam C."/>
            <person name="Kashfia A."/>
            <person name="Keebler J."/>
            <person name="Kisamo H."/>
            <person name="Kovar C.L."/>
            <person name="Lago L.A."/>
            <person name="Lai C.-Y."/>
            <person name="Laidlaw J."/>
            <person name="Lara F."/>
            <person name="Le T.-K."/>
            <person name="Lee S.L."/>
            <person name="Legall F.H."/>
            <person name="Lemon S.J."/>
            <person name="Lewis L.R."/>
            <person name="Li B."/>
            <person name="Liu Y."/>
            <person name="Liu Y.-S."/>
            <person name="Lopez J."/>
            <person name="Lozado R.J."/>
            <person name="Lu J."/>
            <person name="Madu R.C."/>
            <person name="Maheshwari M."/>
            <person name="Maheshwari R."/>
            <person name="Malloy K."/>
            <person name="Martinez E."/>
            <person name="Mathew T."/>
            <person name="Mercado I.C."/>
            <person name="Mercado C."/>
            <person name="Meyer B."/>
            <person name="Montgomery K."/>
            <person name="Morgan M.B."/>
            <person name="Munidasa M."/>
            <person name="Nazareth L.V."/>
            <person name="Nelson J."/>
            <person name="Ng B.M."/>
            <person name="Nguyen N.B."/>
            <person name="Nguyen P.Q."/>
            <person name="Nguyen T."/>
            <person name="Obregon M."/>
            <person name="Okwuonu G.O."/>
            <person name="Onwere C.G."/>
            <person name="Orozco G."/>
            <person name="Parra A."/>
            <person name="Patel S."/>
            <person name="Patil S."/>
            <person name="Perez A."/>
            <person name="Perez Y."/>
            <person name="Pham C."/>
            <person name="Primus E.L."/>
            <person name="Pu L.-L."/>
            <person name="Puazo M."/>
            <person name="Qin X."/>
            <person name="Quiroz J.B."/>
            <person name="Reese J."/>
            <person name="Richards S."/>
            <person name="Rives C.M."/>
            <person name="Robberts R."/>
            <person name="Ruiz S.J."/>
            <person name="Ruiz M.J."/>
            <person name="Santibanez J."/>
            <person name="Schneider B.W."/>
            <person name="Sisson I."/>
            <person name="Smith M."/>
            <person name="Sodergren E."/>
            <person name="Song X.-Z."/>
            <person name="Song B.B."/>
            <person name="Summersgill H."/>
            <person name="Thelus R."/>
            <person name="Thornton R.D."/>
            <person name="Trejos Z.Y."/>
            <person name="Usmani K."/>
            <person name="Vattathil S."/>
            <person name="Villasana D."/>
            <person name="Walker D.L."/>
            <person name="Wang S."/>
            <person name="Wang K."/>
            <person name="White C.S."/>
            <person name="Williams A.C."/>
            <person name="Williamson J."/>
            <person name="Wilson K."/>
            <person name="Woghiren I.O."/>
            <person name="Woodworth J.R."/>
            <person name="Worley K.C."/>
            <person name="Wright R.A."/>
            <person name="Wu W."/>
            <person name="Young L."/>
            <person name="Zhang L."/>
            <person name="Zhang J."/>
            <person name="Zhu Y."/>
            <person name="Muzny D.M."/>
            <person name="Weinstock G."/>
            <person name="Gibbs R.A."/>
        </authorList>
    </citation>
    <scope>NUCLEOTIDE SEQUENCE [LARGE SCALE GENOMIC DNA]</scope>
    <source>
        <strain evidence="15">LSR1</strain>
    </source>
</reference>
<dbReference type="Proteomes" id="UP000007819">
    <property type="component" value="Chromosome A2"/>
</dbReference>
<keyword evidence="4 12" id="KW-0894">Sodium channel</keyword>
<dbReference type="InterPro" id="IPR001873">
    <property type="entry name" value="ENaC"/>
</dbReference>
<comment type="similarity">
    <text evidence="2 12">Belongs to the amiloride-sensitive sodium channel (TC 1.A.6) family.</text>
</comment>
<keyword evidence="5 12" id="KW-0812">Transmembrane</keyword>
<keyword evidence="6 13" id="KW-1133">Transmembrane helix</keyword>
<evidence type="ECO:0000256" key="5">
    <source>
        <dbReference type="ARBA" id="ARBA00022692"/>
    </source>
</evidence>
<dbReference type="Pfam" id="PF00858">
    <property type="entry name" value="ASC"/>
    <property type="match status" value="1"/>
</dbReference>
<evidence type="ECO:0000313" key="14">
    <source>
        <dbReference type="EnsemblMetazoa" id="XP_016657252.2"/>
    </source>
</evidence>
<dbReference type="GO" id="GO:0005886">
    <property type="term" value="C:plasma membrane"/>
    <property type="evidence" value="ECO:0007669"/>
    <property type="project" value="TreeGrafter"/>
</dbReference>
<accession>A0A8R2D1T4</accession>
<evidence type="ECO:0000256" key="8">
    <source>
        <dbReference type="ARBA" id="ARBA00023065"/>
    </source>
</evidence>
<dbReference type="PANTHER" id="PTHR11690:SF288">
    <property type="entry name" value="AMILORIDE-SENSITIVE NA+ CHANNEL-RELATED"/>
    <property type="match status" value="1"/>
</dbReference>
<evidence type="ECO:0000256" key="12">
    <source>
        <dbReference type="RuleBase" id="RU000679"/>
    </source>
</evidence>
<evidence type="ECO:0000256" key="13">
    <source>
        <dbReference type="SAM" id="Phobius"/>
    </source>
</evidence>
<proteinExistence type="inferred from homology"/>
<evidence type="ECO:0000256" key="11">
    <source>
        <dbReference type="ARBA" id="ARBA00023303"/>
    </source>
</evidence>
<name>A0A8R2D1T4_ACYPI</name>
<keyword evidence="11 12" id="KW-0407">Ion channel</keyword>
<keyword evidence="3 12" id="KW-0813">Transport</keyword>
<dbReference type="AlphaFoldDB" id="A0A8R2D1T4"/>
<sequence length="246" mass="28269">MINTLDHEFLSCSSGSYFFITLSNPAEYLMVDPRSFIKPDTYSRIQITPFVKKIDSRLKWHSPEARKCYLHNERKLSIFQQYTEMNCNYECVLNETLTICGCVSFNMAYLVATSVKICGLAKKSCMVKAQQASYLPEMQIICKCLPTCSVVEYEITYTSQYDDWSYMKSTNIVKNNARGATIEFVFHKPYFTAYISTSIVDLNSLISNIGGLISLCLGLNLINLFEILYIMIKMVSNYIVHMFDKI</sequence>
<evidence type="ECO:0000256" key="2">
    <source>
        <dbReference type="ARBA" id="ARBA00007193"/>
    </source>
</evidence>
<dbReference type="RefSeq" id="XP_016657252.2">
    <property type="nucleotide sequence ID" value="XM_016801763.2"/>
</dbReference>
<dbReference type="EnsemblMetazoa" id="XM_016801763.2">
    <property type="protein sequence ID" value="XP_016657252.2"/>
    <property type="gene ID" value="LOC107882818"/>
</dbReference>
<evidence type="ECO:0000256" key="4">
    <source>
        <dbReference type="ARBA" id="ARBA00022461"/>
    </source>
</evidence>
<dbReference type="PANTHER" id="PTHR11690">
    <property type="entry name" value="AMILORIDE-SENSITIVE SODIUM CHANNEL-RELATED"/>
    <property type="match status" value="1"/>
</dbReference>
<evidence type="ECO:0000256" key="9">
    <source>
        <dbReference type="ARBA" id="ARBA00023136"/>
    </source>
</evidence>
<protein>
    <submittedName>
        <fullName evidence="14">Uncharacterized protein</fullName>
    </submittedName>
</protein>
<dbReference type="Gene3D" id="1.10.287.820">
    <property type="entry name" value="Acid-sensing ion channel domain"/>
    <property type="match status" value="1"/>
</dbReference>
<evidence type="ECO:0000256" key="6">
    <source>
        <dbReference type="ARBA" id="ARBA00022989"/>
    </source>
</evidence>
<comment type="subcellular location">
    <subcellularLocation>
        <location evidence="1">Membrane</location>
        <topology evidence="1">Multi-pass membrane protein</topology>
    </subcellularLocation>
</comment>
<dbReference type="GeneID" id="107882818"/>
<keyword evidence="7" id="KW-0915">Sodium</keyword>
<keyword evidence="15" id="KW-1185">Reference proteome</keyword>
<dbReference type="KEGG" id="api:107882818"/>
<evidence type="ECO:0000256" key="10">
    <source>
        <dbReference type="ARBA" id="ARBA00023201"/>
    </source>
</evidence>
<dbReference type="Gene3D" id="1.10.287.770">
    <property type="entry name" value="YojJ-like"/>
    <property type="match status" value="1"/>
</dbReference>
<evidence type="ECO:0000256" key="7">
    <source>
        <dbReference type="ARBA" id="ARBA00023053"/>
    </source>
</evidence>
<evidence type="ECO:0000313" key="15">
    <source>
        <dbReference type="Proteomes" id="UP000007819"/>
    </source>
</evidence>
<dbReference type="OrthoDB" id="6021021at2759"/>
<keyword evidence="8 12" id="KW-0406">Ion transport</keyword>